<proteinExistence type="predicted"/>
<dbReference type="AlphaFoldDB" id="A0A0C3AY17"/>
<name>A0A0C3AY17_SERVB</name>
<reference evidence="2" key="2">
    <citation type="submission" date="2015-01" db="EMBL/GenBank/DDBJ databases">
        <title>Evolutionary Origins and Diversification of the Mycorrhizal Mutualists.</title>
        <authorList>
            <consortium name="DOE Joint Genome Institute"/>
            <consortium name="Mycorrhizal Genomics Consortium"/>
            <person name="Kohler A."/>
            <person name="Kuo A."/>
            <person name="Nagy L.G."/>
            <person name="Floudas D."/>
            <person name="Copeland A."/>
            <person name="Barry K.W."/>
            <person name="Cichocki N."/>
            <person name="Veneault-Fourrey C."/>
            <person name="LaButti K."/>
            <person name="Lindquist E.A."/>
            <person name="Lipzen A."/>
            <person name="Lundell T."/>
            <person name="Morin E."/>
            <person name="Murat C."/>
            <person name="Riley R."/>
            <person name="Ohm R."/>
            <person name="Sun H."/>
            <person name="Tunlid A."/>
            <person name="Henrissat B."/>
            <person name="Grigoriev I.V."/>
            <person name="Hibbett D.S."/>
            <person name="Martin F."/>
        </authorList>
    </citation>
    <scope>NUCLEOTIDE SEQUENCE [LARGE SCALE GENOMIC DNA]</scope>
    <source>
        <strain evidence="2">MAFF 305830</strain>
    </source>
</reference>
<protein>
    <submittedName>
        <fullName evidence="1">Uncharacterized protein</fullName>
    </submittedName>
</protein>
<evidence type="ECO:0000313" key="1">
    <source>
        <dbReference type="EMBL" id="KIM24091.1"/>
    </source>
</evidence>
<accession>A0A0C3AY17</accession>
<keyword evidence="2" id="KW-1185">Reference proteome</keyword>
<sequence>MSFVYTEKGFTFYGHYPKFVEQKWRFGSWEMSNRFANVLSNDATRADRMRCLAAFFRICSHTLFVLKQIQAWSKHLPPSVAPLMQTLIARAHFDAKDNLWLREKVEEL</sequence>
<gene>
    <name evidence="1" type="ORF">M408DRAFT_331992</name>
</gene>
<organism evidence="1 2">
    <name type="scientific">Serendipita vermifera MAFF 305830</name>
    <dbReference type="NCBI Taxonomy" id="933852"/>
    <lineage>
        <taxon>Eukaryota</taxon>
        <taxon>Fungi</taxon>
        <taxon>Dikarya</taxon>
        <taxon>Basidiomycota</taxon>
        <taxon>Agaricomycotina</taxon>
        <taxon>Agaricomycetes</taxon>
        <taxon>Sebacinales</taxon>
        <taxon>Serendipitaceae</taxon>
        <taxon>Serendipita</taxon>
    </lineage>
</organism>
<reference evidence="1 2" key="1">
    <citation type="submission" date="2014-04" db="EMBL/GenBank/DDBJ databases">
        <authorList>
            <consortium name="DOE Joint Genome Institute"/>
            <person name="Kuo A."/>
            <person name="Zuccaro A."/>
            <person name="Kohler A."/>
            <person name="Nagy L.G."/>
            <person name="Floudas D."/>
            <person name="Copeland A."/>
            <person name="Barry K.W."/>
            <person name="Cichocki N."/>
            <person name="Veneault-Fourrey C."/>
            <person name="LaButti K."/>
            <person name="Lindquist E.A."/>
            <person name="Lipzen A."/>
            <person name="Lundell T."/>
            <person name="Morin E."/>
            <person name="Murat C."/>
            <person name="Sun H."/>
            <person name="Tunlid A."/>
            <person name="Henrissat B."/>
            <person name="Grigoriev I.V."/>
            <person name="Hibbett D.S."/>
            <person name="Martin F."/>
            <person name="Nordberg H.P."/>
            <person name="Cantor M.N."/>
            <person name="Hua S.X."/>
        </authorList>
    </citation>
    <scope>NUCLEOTIDE SEQUENCE [LARGE SCALE GENOMIC DNA]</scope>
    <source>
        <strain evidence="1 2">MAFF 305830</strain>
    </source>
</reference>
<dbReference type="HOGENOM" id="CLU_2198615_0_0_1"/>
<dbReference type="EMBL" id="KN824328">
    <property type="protein sequence ID" value="KIM24091.1"/>
    <property type="molecule type" value="Genomic_DNA"/>
</dbReference>
<evidence type="ECO:0000313" key="2">
    <source>
        <dbReference type="Proteomes" id="UP000054097"/>
    </source>
</evidence>
<dbReference type="Proteomes" id="UP000054097">
    <property type="component" value="Unassembled WGS sequence"/>
</dbReference>